<evidence type="ECO:0000313" key="4">
    <source>
        <dbReference type="Proteomes" id="UP000799777"/>
    </source>
</evidence>
<dbReference type="InterPro" id="IPR040079">
    <property type="entry name" value="Glutathione_S-Trfase"/>
</dbReference>
<accession>A0A9P4H6U4</accession>
<dbReference type="InterPro" id="IPR004045">
    <property type="entry name" value="Glutathione_S-Trfase_N"/>
</dbReference>
<dbReference type="OrthoDB" id="249703at2759"/>
<dbReference type="Gene3D" id="3.40.30.10">
    <property type="entry name" value="Glutaredoxin"/>
    <property type="match status" value="1"/>
</dbReference>
<feature type="domain" description="GST N-terminal" evidence="1">
    <location>
        <begin position="5"/>
        <end position="85"/>
    </location>
</feature>
<dbReference type="SFLD" id="SFLDG00358">
    <property type="entry name" value="Main_(cytGST)"/>
    <property type="match status" value="1"/>
</dbReference>
<evidence type="ECO:0000313" key="3">
    <source>
        <dbReference type="EMBL" id="KAF2028175.1"/>
    </source>
</evidence>
<keyword evidence="4" id="KW-1185">Reference proteome</keyword>
<evidence type="ECO:0000259" key="2">
    <source>
        <dbReference type="PROSITE" id="PS50405"/>
    </source>
</evidence>
<dbReference type="SFLD" id="SFLDS00019">
    <property type="entry name" value="Glutathione_Transferase_(cytos"/>
    <property type="match status" value="1"/>
</dbReference>
<dbReference type="PANTHER" id="PTHR42673:SF4">
    <property type="entry name" value="MALEYLACETOACETATE ISOMERASE"/>
    <property type="match status" value="1"/>
</dbReference>
<proteinExistence type="predicted"/>
<dbReference type="InterPro" id="IPR004046">
    <property type="entry name" value="GST_C"/>
</dbReference>
<dbReference type="SUPFAM" id="SSF52833">
    <property type="entry name" value="Thioredoxin-like"/>
    <property type="match status" value="1"/>
</dbReference>
<dbReference type="AlphaFoldDB" id="A0A9P4H6U4"/>
<reference evidence="3" key="1">
    <citation type="journal article" date="2020" name="Stud. Mycol.">
        <title>101 Dothideomycetes genomes: a test case for predicting lifestyles and emergence of pathogens.</title>
        <authorList>
            <person name="Haridas S."/>
            <person name="Albert R."/>
            <person name="Binder M."/>
            <person name="Bloem J."/>
            <person name="Labutti K."/>
            <person name="Salamov A."/>
            <person name="Andreopoulos B."/>
            <person name="Baker S."/>
            <person name="Barry K."/>
            <person name="Bills G."/>
            <person name="Bluhm B."/>
            <person name="Cannon C."/>
            <person name="Castanera R."/>
            <person name="Culley D."/>
            <person name="Daum C."/>
            <person name="Ezra D."/>
            <person name="Gonzalez J."/>
            <person name="Henrissat B."/>
            <person name="Kuo A."/>
            <person name="Liang C."/>
            <person name="Lipzen A."/>
            <person name="Lutzoni F."/>
            <person name="Magnuson J."/>
            <person name="Mondo S."/>
            <person name="Nolan M."/>
            <person name="Ohm R."/>
            <person name="Pangilinan J."/>
            <person name="Park H.-J."/>
            <person name="Ramirez L."/>
            <person name="Alfaro M."/>
            <person name="Sun H."/>
            <person name="Tritt A."/>
            <person name="Yoshinaga Y."/>
            <person name="Zwiers L.-H."/>
            <person name="Turgeon B."/>
            <person name="Goodwin S."/>
            <person name="Spatafora J."/>
            <person name="Crous P."/>
            <person name="Grigoriev I."/>
        </authorList>
    </citation>
    <scope>NUCLEOTIDE SEQUENCE</scope>
    <source>
        <strain evidence="3">CBS 110217</strain>
    </source>
</reference>
<gene>
    <name evidence="3" type="ORF">EK21DRAFT_114094</name>
</gene>
<dbReference type="PROSITE" id="PS50405">
    <property type="entry name" value="GST_CTER"/>
    <property type="match status" value="1"/>
</dbReference>
<evidence type="ECO:0000259" key="1">
    <source>
        <dbReference type="PROSITE" id="PS50404"/>
    </source>
</evidence>
<dbReference type="GO" id="GO:0006559">
    <property type="term" value="P:L-phenylalanine catabolic process"/>
    <property type="evidence" value="ECO:0007669"/>
    <property type="project" value="TreeGrafter"/>
</dbReference>
<dbReference type="PANTHER" id="PTHR42673">
    <property type="entry name" value="MALEYLACETOACETATE ISOMERASE"/>
    <property type="match status" value="1"/>
</dbReference>
<feature type="domain" description="GST C-terminal" evidence="2">
    <location>
        <begin position="92"/>
        <end position="224"/>
    </location>
</feature>
<dbReference type="Proteomes" id="UP000799777">
    <property type="component" value="Unassembled WGS sequence"/>
</dbReference>
<protein>
    <submittedName>
        <fullName evidence="3">Glutathione S-transferase domain-containing protein</fullName>
    </submittedName>
</protein>
<dbReference type="GO" id="GO:0016034">
    <property type="term" value="F:maleylacetoacetate isomerase activity"/>
    <property type="evidence" value="ECO:0007669"/>
    <property type="project" value="TreeGrafter"/>
</dbReference>
<dbReference type="InterPro" id="IPR036282">
    <property type="entry name" value="Glutathione-S-Trfase_C_sf"/>
</dbReference>
<name>A0A9P4H6U4_9PLEO</name>
<dbReference type="EMBL" id="ML978216">
    <property type="protein sequence ID" value="KAF2028175.1"/>
    <property type="molecule type" value="Genomic_DNA"/>
</dbReference>
<dbReference type="SUPFAM" id="SSF47616">
    <property type="entry name" value="GST C-terminal domain-like"/>
    <property type="match status" value="1"/>
</dbReference>
<sequence length="224" mass="25547">MATMEPLTLISATPSPFARMNRIALALKDIPFELKNEIPWESNTETPKYNPLEKLPILLFPDGRPPVYDSAHIQEYIVRKYAERGPKLITGDVDLDLQIRQIVVLSEGCLDAIVLNRWEERREATQQSQLWLDRQNRKVDGAMRAFNALVTASKDAGKEYLVGDELSIADIAVVCTVTFIDWQNMRPGWAEKYPVLKAWVDALEQGKEFVDTKPVMFDLTEKIV</sequence>
<dbReference type="Pfam" id="PF13409">
    <property type="entry name" value="GST_N_2"/>
    <property type="match status" value="1"/>
</dbReference>
<organism evidence="3 4">
    <name type="scientific">Setomelanomma holmii</name>
    <dbReference type="NCBI Taxonomy" id="210430"/>
    <lineage>
        <taxon>Eukaryota</taxon>
        <taxon>Fungi</taxon>
        <taxon>Dikarya</taxon>
        <taxon>Ascomycota</taxon>
        <taxon>Pezizomycotina</taxon>
        <taxon>Dothideomycetes</taxon>
        <taxon>Pleosporomycetidae</taxon>
        <taxon>Pleosporales</taxon>
        <taxon>Pleosporineae</taxon>
        <taxon>Phaeosphaeriaceae</taxon>
        <taxon>Setomelanomma</taxon>
    </lineage>
</organism>
<dbReference type="FunFam" id="3.40.30.10:FF:000885">
    <property type="entry name" value="Uncharacterized protein (Fragment)"/>
    <property type="match status" value="1"/>
</dbReference>
<dbReference type="GO" id="GO:0004364">
    <property type="term" value="F:glutathione transferase activity"/>
    <property type="evidence" value="ECO:0007669"/>
    <property type="project" value="TreeGrafter"/>
</dbReference>
<dbReference type="GO" id="GO:0006749">
    <property type="term" value="P:glutathione metabolic process"/>
    <property type="evidence" value="ECO:0007669"/>
    <property type="project" value="TreeGrafter"/>
</dbReference>
<dbReference type="Pfam" id="PF00043">
    <property type="entry name" value="GST_C"/>
    <property type="match status" value="1"/>
</dbReference>
<dbReference type="PROSITE" id="PS50404">
    <property type="entry name" value="GST_NTER"/>
    <property type="match status" value="1"/>
</dbReference>
<dbReference type="InterPro" id="IPR036249">
    <property type="entry name" value="Thioredoxin-like_sf"/>
</dbReference>
<dbReference type="InterPro" id="IPR010987">
    <property type="entry name" value="Glutathione-S-Trfase_C-like"/>
</dbReference>
<comment type="caution">
    <text evidence="3">The sequence shown here is derived from an EMBL/GenBank/DDBJ whole genome shotgun (WGS) entry which is preliminary data.</text>
</comment>
<dbReference type="Gene3D" id="1.20.1050.10">
    <property type="match status" value="1"/>
</dbReference>